<feature type="transmembrane region" description="Helical" evidence="1">
    <location>
        <begin position="52"/>
        <end position="75"/>
    </location>
</feature>
<feature type="transmembrane region" description="Helical" evidence="1">
    <location>
        <begin position="190"/>
        <end position="208"/>
    </location>
</feature>
<evidence type="ECO:0000256" key="1">
    <source>
        <dbReference type="SAM" id="Phobius"/>
    </source>
</evidence>
<keyword evidence="3" id="KW-1185">Reference proteome</keyword>
<proteinExistence type="predicted"/>
<protein>
    <submittedName>
        <fullName evidence="2">Uncharacterized protein</fullName>
    </submittedName>
</protein>
<feature type="transmembrane region" description="Helical" evidence="1">
    <location>
        <begin position="95"/>
        <end position="116"/>
    </location>
</feature>
<organism evidence="2 3">
    <name type="scientific">Sulfurimonas paralvinellae</name>
    <dbReference type="NCBI Taxonomy" id="317658"/>
    <lineage>
        <taxon>Bacteria</taxon>
        <taxon>Pseudomonadati</taxon>
        <taxon>Campylobacterota</taxon>
        <taxon>Epsilonproteobacteria</taxon>
        <taxon>Campylobacterales</taxon>
        <taxon>Sulfurimonadaceae</taxon>
        <taxon>Sulfurimonas</taxon>
    </lineage>
</organism>
<keyword evidence="1" id="KW-0472">Membrane</keyword>
<dbReference type="KEGG" id="spal:FM071_06670"/>
<accession>A0A7M1B8D1</accession>
<reference evidence="2 3" key="1">
    <citation type="submission" date="2019-07" db="EMBL/GenBank/DDBJ databases">
        <title>Sulfurimonas paralvinellae sp. nov., a novel mesophilic, hydrogen- and sulfur-oxidizing chemolithoautotroph within the Epsilonproteo- bacteria isolated from a deep-sea hydrothermal vent polychaete nest, reclassification of Thiomicrospira denitrificans as Sulfurimonas denitrificans comb. nov. and emended description of the genus Sulfurimonas.</title>
        <authorList>
            <person name="Wang S."/>
            <person name="Jiang L."/>
            <person name="Shao Z."/>
        </authorList>
    </citation>
    <scope>NUCLEOTIDE SEQUENCE [LARGE SCALE GENOMIC DNA]</scope>
    <source>
        <strain evidence="2 3">GO25</strain>
    </source>
</reference>
<feature type="transmembrane region" description="Helical" evidence="1">
    <location>
        <begin position="293"/>
        <end position="313"/>
    </location>
</feature>
<keyword evidence="1" id="KW-1133">Transmembrane helix</keyword>
<evidence type="ECO:0000313" key="2">
    <source>
        <dbReference type="EMBL" id="QOP45993.1"/>
    </source>
</evidence>
<gene>
    <name evidence="2" type="ORF">FM071_06670</name>
</gene>
<feature type="transmembrane region" description="Helical" evidence="1">
    <location>
        <begin position="220"/>
        <end position="239"/>
    </location>
</feature>
<evidence type="ECO:0000313" key="3">
    <source>
        <dbReference type="Proteomes" id="UP000593580"/>
    </source>
</evidence>
<feature type="transmembrane region" description="Helical" evidence="1">
    <location>
        <begin position="12"/>
        <end position="32"/>
    </location>
</feature>
<dbReference type="Proteomes" id="UP000593580">
    <property type="component" value="Chromosome"/>
</dbReference>
<keyword evidence="1" id="KW-0812">Transmembrane</keyword>
<dbReference type="EMBL" id="CP041406">
    <property type="protein sequence ID" value="QOP45993.1"/>
    <property type="molecule type" value="Genomic_DNA"/>
</dbReference>
<sequence length="320" mass="37116">MLLTPEIITLYIINALFVIFATIAFVNAVKIVRSYDTNATTSYQYELEKKSYLSATIIKFIFYVKVPLFIFFVYTLNNIATLLPGAMCAAGVVSATTYGTPLLLLKILNLYVFAFWIVLNDEDMKYENQPYLKKKFWLFCVAYFLLLAEIVIESMMYGALDVNSVVDCCGAIFSTTSATYMAEVLGASHSLLLSFFYGTFVLLVLFYLLKNRYFYAITNVFYLIMAIITLIAFFGTYIYELPTHHCPFCLLQRDYNYIGYFLYIILFVGTFFGIALGLIEFKKEEQLKRFRLSLFYNTLYMLIVTYYPLSYYLKNGVWLK</sequence>
<name>A0A7M1B8D1_9BACT</name>
<dbReference type="AlphaFoldDB" id="A0A7M1B8D1"/>
<feature type="transmembrane region" description="Helical" evidence="1">
    <location>
        <begin position="259"/>
        <end position="281"/>
    </location>
</feature>
<feature type="transmembrane region" description="Helical" evidence="1">
    <location>
        <begin position="136"/>
        <end position="157"/>
    </location>
</feature>